<keyword evidence="2" id="KW-1185">Reference proteome</keyword>
<dbReference type="Proteomes" id="UP001162992">
    <property type="component" value="Chromosome 7"/>
</dbReference>
<evidence type="ECO:0000313" key="1">
    <source>
        <dbReference type="EMBL" id="KAJ7548574.1"/>
    </source>
</evidence>
<gene>
    <name evidence="1" type="ORF">O6H91_07G017600</name>
</gene>
<protein>
    <submittedName>
        <fullName evidence="1">Uncharacterized protein</fullName>
    </submittedName>
</protein>
<dbReference type="EMBL" id="CM055098">
    <property type="protein sequence ID" value="KAJ7548574.1"/>
    <property type="molecule type" value="Genomic_DNA"/>
</dbReference>
<evidence type="ECO:0000313" key="2">
    <source>
        <dbReference type="Proteomes" id="UP001162992"/>
    </source>
</evidence>
<accession>A0ACC2D344</accession>
<name>A0ACC2D344_DIPCM</name>
<organism evidence="1 2">
    <name type="scientific">Diphasiastrum complanatum</name>
    <name type="common">Issler's clubmoss</name>
    <name type="synonym">Lycopodium complanatum</name>
    <dbReference type="NCBI Taxonomy" id="34168"/>
    <lineage>
        <taxon>Eukaryota</taxon>
        <taxon>Viridiplantae</taxon>
        <taxon>Streptophyta</taxon>
        <taxon>Embryophyta</taxon>
        <taxon>Tracheophyta</taxon>
        <taxon>Lycopodiopsida</taxon>
        <taxon>Lycopodiales</taxon>
        <taxon>Lycopodiaceae</taxon>
        <taxon>Lycopodioideae</taxon>
        <taxon>Diphasiastrum</taxon>
    </lineage>
</organism>
<comment type="caution">
    <text evidence="1">The sequence shown here is derived from an EMBL/GenBank/DDBJ whole genome shotgun (WGS) entry which is preliminary data.</text>
</comment>
<reference evidence="2" key="1">
    <citation type="journal article" date="2024" name="Proc. Natl. Acad. Sci. U.S.A.">
        <title>Extraordinary preservation of gene collinearity over three hundred million years revealed in homosporous lycophytes.</title>
        <authorList>
            <person name="Li C."/>
            <person name="Wickell D."/>
            <person name="Kuo L.Y."/>
            <person name="Chen X."/>
            <person name="Nie B."/>
            <person name="Liao X."/>
            <person name="Peng D."/>
            <person name="Ji J."/>
            <person name="Jenkins J."/>
            <person name="Williams M."/>
            <person name="Shu S."/>
            <person name="Plott C."/>
            <person name="Barry K."/>
            <person name="Rajasekar S."/>
            <person name="Grimwood J."/>
            <person name="Han X."/>
            <person name="Sun S."/>
            <person name="Hou Z."/>
            <person name="He W."/>
            <person name="Dai G."/>
            <person name="Sun C."/>
            <person name="Schmutz J."/>
            <person name="Leebens-Mack J.H."/>
            <person name="Li F.W."/>
            <person name="Wang L."/>
        </authorList>
    </citation>
    <scope>NUCLEOTIDE SEQUENCE [LARGE SCALE GENOMIC DNA]</scope>
    <source>
        <strain evidence="2">cv. PW_Plant_1</strain>
    </source>
</reference>
<sequence length="562" mass="61669">MGCSLSREFDVNPGNGKMVNRLYDQQHPDAADEYHLVALTSSTYGILKLDSQKQVDEASKEADPMKEVYERIKDIDEQGVAAPPQSWSEMSNVLVKLKDEARRTTTVKGMVQAEPETINMWELMEGVEEEQVSKVTAVDVPPVERLRAGPRRTFVTIHTVEELDKIESPNSDPDHSAPRGMHEDHSGGEEHDVAQTASPSNPRVLSIPQSLGNNSPENASKGSVNNSNNSRASPSKGSVKSSILKASFRRASPAAAASPSKNKLAPRSSADHSSKNVTRRDVSTEKRIPSELLPAKSDLFDPEFLASFEEAFEKLSLDDWRSVSHARGAIESTEKEPILSAEKKQPNSLTRKAVPLPNSPMDKNKIPQGDTPQAKANPFNVVIPKQNTQGFTPAAKVKKAVQDPLQQFEKSCPPNGEQSVVLYSTSLRGVRKTFEDCQNTRSIIQSFGIQFDERDVSLHSEFKQELKDLMQKAVPVPRVFIKGRYIGEAEDVLKLHENGTLEKLLDGISLNPSKSSCDGCGGFRFIPCTDCNGSCKIVTEAGKIARCSECNENGLIMCPICS</sequence>
<proteinExistence type="predicted"/>